<gene>
    <name evidence="1" type="ORF">QFC19_008912</name>
</gene>
<accession>A0ACC2UZI5</accession>
<organism evidence="1 2">
    <name type="scientific">Naganishia cerealis</name>
    <dbReference type="NCBI Taxonomy" id="610337"/>
    <lineage>
        <taxon>Eukaryota</taxon>
        <taxon>Fungi</taxon>
        <taxon>Dikarya</taxon>
        <taxon>Basidiomycota</taxon>
        <taxon>Agaricomycotina</taxon>
        <taxon>Tremellomycetes</taxon>
        <taxon>Filobasidiales</taxon>
        <taxon>Filobasidiaceae</taxon>
        <taxon>Naganishia</taxon>
    </lineage>
</organism>
<reference evidence="1" key="1">
    <citation type="submission" date="2023-04" db="EMBL/GenBank/DDBJ databases">
        <title>Draft Genome sequencing of Naganishia species isolated from polar environments using Oxford Nanopore Technology.</title>
        <authorList>
            <person name="Leo P."/>
            <person name="Venkateswaran K."/>
        </authorList>
    </citation>
    <scope>NUCLEOTIDE SEQUENCE</scope>
    <source>
        <strain evidence="1">MNA-CCFEE 5261</strain>
    </source>
</reference>
<evidence type="ECO:0000313" key="1">
    <source>
        <dbReference type="EMBL" id="KAJ9091886.1"/>
    </source>
</evidence>
<name>A0ACC2UZI5_9TREE</name>
<dbReference type="EMBL" id="JASBWR010000142">
    <property type="protein sequence ID" value="KAJ9091886.1"/>
    <property type="molecule type" value="Genomic_DNA"/>
</dbReference>
<protein>
    <submittedName>
        <fullName evidence="1">Uncharacterized protein</fullName>
    </submittedName>
</protein>
<dbReference type="Proteomes" id="UP001241377">
    <property type="component" value="Unassembled WGS sequence"/>
</dbReference>
<sequence length="174" mass="19365">MNLNFNFPDLVPDPSYSFTATGTRLPVLQQSLTKDGHIQGIKTQGAGDSLYDQQLRRALAGEEEDLPEQEERVYRAEGNIRNFGYNFLLPPGRRQTQAETEHAGSRSPTPSDGRPVYHRQEDNQLGDQSEMPTIAADDDGNGDDDVDREERDLDDEMEDRDASYGSGEGGDSLE</sequence>
<comment type="caution">
    <text evidence="1">The sequence shown here is derived from an EMBL/GenBank/DDBJ whole genome shotgun (WGS) entry which is preliminary data.</text>
</comment>
<evidence type="ECO:0000313" key="2">
    <source>
        <dbReference type="Proteomes" id="UP001241377"/>
    </source>
</evidence>
<keyword evidence="2" id="KW-1185">Reference proteome</keyword>
<proteinExistence type="predicted"/>